<evidence type="ECO:0000313" key="1">
    <source>
        <dbReference type="EMBL" id="KAG2195135.1"/>
    </source>
</evidence>
<reference evidence="1" key="1">
    <citation type="submission" date="2020-12" db="EMBL/GenBank/DDBJ databases">
        <title>Metabolic potential, ecology and presence of endohyphal bacteria is reflected in genomic diversity of Mucoromycotina.</title>
        <authorList>
            <person name="Muszewska A."/>
            <person name="Okrasinska A."/>
            <person name="Steczkiewicz K."/>
            <person name="Drgas O."/>
            <person name="Orlowska M."/>
            <person name="Perlinska-Lenart U."/>
            <person name="Aleksandrzak-Piekarczyk T."/>
            <person name="Szatraj K."/>
            <person name="Zielenkiewicz U."/>
            <person name="Pilsyk S."/>
            <person name="Malc E."/>
            <person name="Mieczkowski P."/>
            <person name="Kruszewska J.S."/>
            <person name="Biernat P."/>
            <person name="Pawlowska J."/>
        </authorList>
    </citation>
    <scope>NUCLEOTIDE SEQUENCE</scope>
    <source>
        <strain evidence="1">WA0000017839</strain>
    </source>
</reference>
<dbReference type="Proteomes" id="UP000603453">
    <property type="component" value="Unassembled WGS sequence"/>
</dbReference>
<sequence length="118" mass="13198">MVRDASVKKTSDHDNPCMIASRIFQTIGYAVVDSPETASLSKQFIRLSKNQCKTGNMRQSLDDLLQLFDDDPSTITILYNISLNQILKQMAEIMSSNISRANKEVATNIQKCGRNANQ</sequence>
<accession>A0A8H7QNZ6</accession>
<protein>
    <submittedName>
        <fullName evidence="1">Uncharacterized protein</fullName>
    </submittedName>
</protein>
<name>A0A8H7QNZ6_9FUNG</name>
<gene>
    <name evidence="1" type="ORF">INT47_006999</name>
</gene>
<proteinExistence type="predicted"/>
<comment type="caution">
    <text evidence="1">The sequence shown here is derived from an EMBL/GenBank/DDBJ whole genome shotgun (WGS) entry which is preliminary data.</text>
</comment>
<keyword evidence="2" id="KW-1185">Reference proteome</keyword>
<evidence type="ECO:0000313" key="2">
    <source>
        <dbReference type="Proteomes" id="UP000603453"/>
    </source>
</evidence>
<dbReference type="EMBL" id="JAEPRD010000179">
    <property type="protein sequence ID" value="KAG2195135.1"/>
    <property type="molecule type" value="Genomic_DNA"/>
</dbReference>
<organism evidence="1 2">
    <name type="scientific">Mucor saturninus</name>
    <dbReference type="NCBI Taxonomy" id="64648"/>
    <lineage>
        <taxon>Eukaryota</taxon>
        <taxon>Fungi</taxon>
        <taxon>Fungi incertae sedis</taxon>
        <taxon>Mucoromycota</taxon>
        <taxon>Mucoromycotina</taxon>
        <taxon>Mucoromycetes</taxon>
        <taxon>Mucorales</taxon>
        <taxon>Mucorineae</taxon>
        <taxon>Mucoraceae</taxon>
        <taxon>Mucor</taxon>
    </lineage>
</organism>
<dbReference type="AlphaFoldDB" id="A0A8H7QNZ6"/>